<dbReference type="PANTHER" id="PTHR28678">
    <property type="entry name" value="CODANIN-1"/>
    <property type="match status" value="1"/>
</dbReference>
<feature type="region of interest" description="Disordered" evidence="1">
    <location>
        <begin position="58"/>
        <end position="190"/>
    </location>
</feature>
<feature type="compositionally biased region" description="Low complexity" evidence="1">
    <location>
        <begin position="105"/>
        <end position="120"/>
    </location>
</feature>
<evidence type="ECO:0000259" key="2">
    <source>
        <dbReference type="Pfam" id="PF15296"/>
    </source>
</evidence>
<name>A0AAU9FU98_DROMD</name>
<evidence type="ECO:0000313" key="3">
    <source>
        <dbReference type="EMBL" id="BFF99262.1"/>
    </source>
</evidence>
<dbReference type="GO" id="GO:0006325">
    <property type="term" value="P:chromatin organization"/>
    <property type="evidence" value="ECO:0007669"/>
    <property type="project" value="TreeGrafter"/>
</dbReference>
<dbReference type="GO" id="GO:0005634">
    <property type="term" value="C:nucleus"/>
    <property type="evidence" value="ECO:0007669"/>
    <property type="project" value="TreeGrafter"/>
</dbReference>
<protein>
    <submittedName>
        <fullName evidence="3">Protein disks lost</fullName>
    </submittedName>
</protein>
<evidence type="ECO:0000313" key="4">
    <source>
        <dbReference type="Proteomes" id="UP001500889"/>
    </source>
</evidence>
<dbReference type="Pfam" id="PF15296">
    <property type="entry name" value="Codanin-1_C"/>
    <property type="match status" value="1"/>
</dbReference>
<keyword evidence="4" id="KW-1185">Reference proteome</keyword>
<evidence type="ECO:0000256" key="1">
    <source>
        <dbReference type="SAM" id="MobiDB-lite"/>
    </source>
</evidence>
<dbReference type="InterPro" id="IPR040031">
    <property type="entry name" value="Codanin-1"/>
</dbReference>
<dbReference type="Proteomes" id="UP001500889">
    <property type="component" value="Chromosome J"/>
</dbReference>
<dbReference type="PANTHER" id="PTHR28678:SF1">
    <property type="entry name" value="CODANIN-1"/>
    <property type="match status" value="1"/>
</dbReference>
<feature type="region of interest" description="Disordered" evidence="1">
    <location>
        <begin position="254"/>
        <end position="274"/>
    </location>
</feature>
<dbReference type="EMBL" id="AP029265">
    <property type="protein sequence ID" value="BFF99262.1"/>
    <property type="molecule type" value="Genomic_DNA"/>
</dbReference>
<dbReference type="AlphaFoldDB" id="A0AAU9FU98"/>
<feature type="compositionally biased region" description="Low complexity" evidence="1">
    <location>
        <begin position="167"/>
        <end position="185"/>
    </location>
</feature>
<dbReference type="InterPro" id="IPR028171">
    <property type="entry name" value="Codanin-1_C"/>
</dbReference>
<feature type="compositionally biased region" description="Polar residues" evidence="1">
    <location>
        <begin position="121"/>
        <end position="132"/>
    </location>
</feature>
<feature type="compositionally biased region" description="Polar residues" evidence="1">
    <location>
        <begin position="148"/>
        <end position="157"/>
    </location>
</feature>
<gene>
    <name evidence="3" type="ORF">DMAD_07206</name>
</gene>
<proteinExistence type="predicted"/>
<organism evidence="3 4">
    <name type="scientific">Drosophila madeirensis</name>
    <name type="common">Fruit fly</name>
    <dbReference type="NCBI Taxonomy" id="30013"/>
    <lineage>
        <taxon>Eukaryota</taxon>
        <taxon>Metazoa</taxon>
        <taxon>Ecdysozoa</taxon>
        <taxon>Arthropoda</taxon>
        <taxon>Hexapoda</taxon>
        <taxon>Insecta</taxon>
        <taxon>Pterygota</taxon>
        <taxon>Neoptera</taxon>
        <taxon>Endopterygota</taxon>
        <taxon>Diptera</taxon>
        <taxon>Brachycera</taxon>
        <taxon>Muscomorpha</taxon>
        <taxon>Ephydroidea</taxon>
        <taxon>Drosophilidae</taxon>
        <taxon>Drosophila</taxon>
        <taxon>Sophophora</taxon>
    </lineage>
</organism>
<sequence>MNRLEETQLQHLLTKLEKISRPQLPQKFLSLFKKGTTCSLEDFAVYFLAAVRQHTEQHFRGSKSDTTPQCLTPVRQPKPPPEDSLNESLTNQSAASANSSMCTPGRQQQSQGRRSTGSGQFCSTPQSANRSGGSAGDRGQSFCLGDFLSNTPTQGQHRSTKKKTTPQQQQQQQQQQQASNAAAQAKPRRRVLPMTISKNVSASSSFGDASSFSNDNNLWRLSQCSEMFDCSQGAALDMEARKSLLLHKQEIKSEAPVSVAPERGQEDEVSSMPDPVPVKLDDVKSPGQLQVLSAIYGQLMDLNLVPNVLGELGFVLQLLNVHDGDVSPSQSVKDLDLGTPLQRLGLYQNCIYFALQLLEHQQYLLLQLDRKSLGVLLQHERLGLLPQPLLQKLDESCQRKQELAKKEITSSSLTVASPGGQQNVYYHEEKDSRDNFPNQNEFRAFKSQRDLFYKAFKVWETSHLNRVFCFSRDVTPRVREVFKVSEHAVNMAHFAKLFVSQLLISGSETTESPEELGLKLDQQRLNRLAQRLVTSNSSVEDQFPRSQAFFRDFISECASMAFLVQLKLALYVQLVRHNDSTFELQQLAEDVVEEERATQQGGPFIVRAQTMANILILAKFLGYVTALPYNRSAGQPQTYLCQQQLQLRSHFQPDFNLRELLERSMANGKLLITLPWLVQYLVMLDLVTLQLPNTLATLELLYALYAAMPAEKLQPGAVFIARSCVGWLMEAQPDLVTGYYSHRALEAADAGPAAYAAIVECCLSTFRSLKASHVPQMEELLPVACPYLHEFRVSITPSRQSQSTGRSGRFRYITTRLEQLTQSAAVATSSATGHPAVVAVELSPAEQQQRKLADAFLHSQNASTRRLIEFVTERSFKCVVKDAQQQILLPSKAAADSRVNEISSMQYQEVFGSIQQIYQETKSQACQHWAEQVPRMLKERIEKSLEALLPETNEVLRATYAQLIRGQAQIQLQQWLQSNVLQSSFYHGDLQELTAKVCRANKNKLETAGSSSSSEMQLTLDVGFSLSDMLYQLQQWLHCVSLRPQSVGDASELCQLLQQIEHAVQLPQLPTVFYHLVGSCLVRLVQLLISRESRLLTPKILSASCAVWRTPQYSASEPASPGIFDALLTVNFIHEVGGKAISLRLLEQLLLTMLEEGVLNVDQLNELFLPLFKENWPPAVWSALSQMLQHLSQGQYIADKEAEIKSPEDEAKSHLFMEMLADLSRDMDSF</sequence>
<reference evidence="3 4" key="1">
    <citation type="submission" date="2024-02" db="EMBL/GenBank/DDBJ databases">
        <title>A chromosome-level genome assembly of Drosophila madeirensis, a fruit fly species endemic to Madeira island.</title>
        <authorList>
            <person name="Tomihara K."/>
            <person name="Llopart A."/>
            <person name="Yamamoto D."/>
        </authorList>
    </citation>
    <scope>NUCLEOTIDE SEQUENCE [LARGE SCALE GENOMIC DNA]</scope>
    <source>
        <strain evidence="3 4">RF1</strain>
    </source>
</reference>
<accession>A0AAU9FU98</accession>
<feature type="compositionally biased region" description="Polar residues" evidence="1">
    <location>
        <begin position="86"/>
        <end position="102"/>
    </location>
</feature>
<feature type="domain" description="Codanin-1 C-terminal" evidence="2">
    <location>
        <begin position="776"/>
        <end position="901"/>
    </location>
</feature>